<keyword evidence="2" id="KW-1185">Reference proteome</keyword>
<organism evidence="1 2">
    <name type="scientific">Entomophthora muscae</name>
    <dbReference type="NCBI Taxonomy" id="34485"/>
    <lineage>
        <taxon>Eukaryota</taxon>
        <taxon>Fungi</taxon>
        <taxon>Fungi incertae sedis</taxon>
        <taxon>Zoopagomycota</taxon>
        <taxon>Entomophthoromycotina</taxon>
        <taxon>Entomophthoromycetes</taxon>
        <taxon>Entomophthorales</taxon>
        <taxon>Entomophthoraceae</taxon>
        <taxon>Entomophthora</taxon>
    </lineage>
</organism>
<evidence type="ECO:0000313" key="2">
    <source>
        <dbReference type="Proteomes" id="UP001165960"/>
    </source>
</evidence>
<comment type="caution">
    <text evidence="1">The sequence shown here is derived from an EMBL/GenBank/DDBJ whole genome shotgun (WGS) entry which is preliminary data.</text>
</comment>
<sequence>MVPETRPVASTGSRKQGTESDRPTCMHTCLPFQESPSRACFPEIPDKSHSRLPAQLHHAVPTIASLQCST</sequence>
<accession>A0ACC2RLA0</accession>
<gene>
    <name evidence="1" type="ORF">DSO57_1010611</name>
</gene>
<evidence type="ECO:0000313" key="1">
    <source>
        <dbReference type="EMBL" id="KAJ9050817.1"/>
    </source>
</evidence>
<proteinExistence type="predicted"/>
<dbReference type="EMBL" id="QTSX02007135">
    <property type="protein sequence ID" value="KAJ9050817.1"/>
    <property type="molecule type" value="Genomic_DNA"/>
</dbReference>
<dbReference type="Proteomes" id="UP001165960">
    <property type="component" value="Unassembled WGS sequence"/>
</dbReference>
<name>A0ACC2RLA0_9FUNG</name>
<reference evidence="1" key="1">
    <citation type="submission" date="2022-04" db="EMBL/GenBank/DDBJ databases">
        <title>Genome of the entomopathogenic fungus Entomophthora muscae.</title>
        <authorList>
            <person name="Elya C."/>
            <person name="Lovett B.R."/>
            <person name="Lee E."/>
            <person name="Macias A.M."/>
            <person name="Hajek A.E."/>
            <person name="De Bivort B.L."/>
            <person name="Kasson M.T."/>
            <person name="De Fine Licht H.H."/>
            <person name="Stajich J.E."/>
        </authorList>
    </citation>
    <scope>NUCLEOTIDE SEQUENCE</scope>
    <source>
        <strain evidence="1">Berkeley</strain>
    </source>
</reference>
<protein>
    <submittedName>
        <fullName evidence="1">Uncharacterized protein</fullName>
    </submittedName>
</protein>